<accession>A0A3B0ML76</accession>
<sequence length="44" mass="4684">MGRHISVTLGNIEPLALEDNAFDLGKIALVCGVVDSVVFLPPVY</sequence>
<evidence type="ECO:0000313" key="1">
    <source>
        <dbReference type="EMBL" id="SSW96124.1"/>
    </source>
</evidence>
<organism evidence="1">
    <name type="scientific">Arsenophonus endosymbiont of Trialeurodes vaporariorum</name>
    <dbReference type="NCBI Taxonomy" id="235567"/>
    <lineage>
        <taxon>Bacteria</taxon>
        <taxon>Pseudomonadati</taxon>
        <taxon>Pseudomonadota</taxon>
        <taxon>Gammaproteobacteria</taxon>
        <taxon>Enterobacterales</taxon>
        <taxon>Morganellaceae</taxon>
        <taxon>Arsenophonus</taxon>
    </lineage>
</organism>
<proteinExistence type="predicted"/>
<name>A0A3B0ML76_9GAMM</name>
<dbReference type="EMBL" id="UFQR01000009">
    <property type="protein sequence ID" value="SSW96124.1"/>
    <property type="molecule type" value="Genomic_DNA"/>
</dbReference>
<dbReference type="AlphaFoldDB" id="A0A3B0ML76"/>
<gene>
    <name evidence="1" type="ORF">ARTV_2346</name>
</gene>
<protein>
    <submittedName>
        <fullName evidence="1">Uncharacterized protein</fullName>
    </submittedName>
</protein>
<reference evidence="1" key="1">
    <citation type="submission" date="2018-04" db="EMBL/GenBank/DDBJ databases">
        <authorList>
            <person name="Go L.Y."/>
            <person name="Mitchell J.A."/>
        </authorList>
    </citation>
    <scope>NUCLEOTIDE SEQUENCE</scope>
    <source>
        <strain evidence="1">ARTV</strain>
    </source>
</reference>